<dbReference type="OrthoDB" id="287151at2"/>
<dbReference type="KEGG" id="gog:C1280_07390"/>
<gene>
    <name evidence="1" type="ORF">C1280_07390</name>
</gene>
<proteinExistence type="predicted"/>
<evidence type="ECO:0000313" key="2">
    <source>
        <dbReference type="Proteomes" id="UP000245802"/>
    </source>
</evidence>
<accession>A0A2Z3GUB3</accession>
<sequence length="60" mass="6577">MDFRPLAEAERRQLLTALRGHADRGTALLIDPEDTSFAGTADDVPDEQVITAVKSVPVHY</sequence>
<evidence type="ECO:0000313" key="1">
    <source>
        <dbReference type="EMBL" id="AWM36858.1"/>
    </source>
</evidence>
<dbReference type="Proteomes" id="UP000245802">
    <property type="component" value="Chromosome"/>
</dbReference>
<dbReference type="EMBL" id="CP025958">
    <property type="protein sequence ID" value="AWM36858.1"/>
    <property type="molecule type" value="Genomic_DNA"/>
</dbReference>
<reference evidence="1 2" key="1">
    <citation type="submission" date="2018-01" db="EMBL/GenBank/DDBJ databases">
        <title>G. obscuriglobus.</title>
        <authorList>
            <person name="Franke J."/>
            <person name="Blomberg W."/>
            <person name="Selmecki A."/>
        </authorList>
    </citation>
    <scope>NUCLEOTIDE SEQUENCE [LARGE SCALE GENOMIC DNA]</scope>
    <source>
        <strain evidence="1 2">DSM 5831</strain>
    </source>
</reference>
<protein>
    <submittedName>
        <fullName evidence="1">Uncharacterized protein</fullName>
    </submittedName>
</protein>
<name>A0A2Z3GUB3_9BACT</name>
<keyword evidence="2" id="KW-1185">Reference proteome</keyword>
<organism evidence="1 2">
    <name type="scientific">Gemmata obscuriglobus</name>
    <dbReference type="NCBI Taxonomy" id="114"/>
    <lineage>
        <taxon>Bacteria</taxon>
        <taxon>Pseudomonadati</taxon>
        <taxon>Planctomycetota</taxon>
        <taxon>Planctomycetia</taxon>
        <taxon>Gemmatales</taxon>
        <taxon>Gemmataceae</taxon>
        <taxon>Gemmata</taxon>
    </lineage>
</organism>
<dbReference type="RefSeq" id="WP_010035780.1">
    <property type="nucleotide sequence ID" value="NZ_CP025958.1"/>
</dbReference>
<dbReference type="AlphaFoldDB" id="A0A2Z3GUB3"/>